<dbReference type="SUPFAM" id="SSF56399">
    <property type="entry name" value="ADP-ribosylation"/>
    <property type="match status" value="1"/>
</dbReference>
<keyword evidence="9 14" id="KW-0521">NADP</keyword>
<dbReference type="GO" id="GO:0106274">
    <property type="term" value="F:NAD+-protein-arginine ADP-ribosyltransferase activity"/>
    <property type="evidence" value="ECO:0007669"/>
    <property type="project" value="UniProtKB-EC"/>
</dbReference>
<keyword evidence="8" id="KW-0732">Signal</keyword>
<dbReference type="GO" id="GO:0090729">
    <property type="term" value="F:toxin activity"/>
    <property type="evidence" value="ECO:0007669"/>
    <property type="project" value="UniProtKB-KW"/>
</dbReference>
<keyword evidence="3" id="KW-0964">Secreted</keyword>
<accession>A0A8C3UQ59</accession>
<comment type="similarity">
    <text evidence="2 14">Belongs to the Arg-specific ADP-ribosyltransferase family.</text>
</comment>
<evidence type="ECO:0000256" key="12">
    <source>
        <dbReference type="ARBA" id="ARBA00023157"/>
    </source>
</evidence>
<evidence type="ECO:0000256" key="5">
    <source>
        <dbReference type="ARBA" id="ARBA00022676"/>
    </source>
</evidence>
<evidence type="ECO:0000313" key="16">
    <source>
        <dbReference type="Proteomes" id="UP000694563"/>
    </source>
</evidence>
<dbReference type="Proteomes" id="UP000694563">
    <property type="component" value="Chromosome 1"/>
</dbReference>
<reference evidence="15" key="1">
    <citation type="submission" date="2020-10" db="EMBL/GenBank/DDBJ databases">
        <title>Catharus ustulatus (Swainson's thrush) genome, bCatUst1, primary haplotype v2.</title>
        <authorList>
            <person name="Delmore K."/>
            <person name="Vafadar M."/>
            <person name="Formenti G."/>
            <person name="Chow W."/>
            <person name="Pelan S."/>
            <person name="Howe K."/>
            <person name="Rhie A."/>
            <person name="Mountcastle J."/>
            <person name="Haase B."/>
            <person name="Fedrigo O."/>
            <person name="Jarvis E.D."/>
        </authorList>
    </citation>
    <scope>NUCLEOTIDE SEQUENCE [LARGE SCALE GENOMIC DNA]</scope>
</reference>
<dbReference type="GO" id="GO:0016779">
    <property type="term" value="F:nucleotidyltransferase activity"/>
    <property type="evidence" value="ECO:0007669"/>
    <property type="project" value="UniProtKB-KW"/>
</dbReference>
<organism evidence="15 16">
    <name type="scientific">Catharus ustulatus</name>
    <name type="common">Russet-backed thrush</name>
    <name type="synonym">Hylocichla ustulatus</name>
    <dbReference type="NCBI Taxonomy" id="91951"/>
    <lineage>
        <taxon>Eukaryota</taxon>
        <taxon>Metazoa</taxon>
        <taxon>Chordata</taxon>
        <taxon>Craniata</taxon>
        <taxon>Vertebrata</taxon>
        <taxon>Euteleostomi</taxon>
        <taxon>Archelosauria</taxon>
        <taxon>Archosauria</taxon>
        <taxon>Dinosauria</taxon>
        <taxon>Saurischia</taxon>
        <taxon>Theropoda</taxon>
        <taxon>Coelurosauria</taxon>
        <taxon>Aves</taxon>
        <taxon>Neognathae</taxon>
        <taxon>Neoaves</taxon>
        <taxon>Telluraves</taxon>
        <taxon>Australaves</taxon>
        <taxon>Passeriformes</taxon>
        <taxon>Turdidae</taxon>
        <taxon>Catharus</taxon>
    </lineage>
</organism>
<dbReference type="InterPro" id="IPR050999">
    <property type="entry name" value="ADP-ribosyltransferase_ARG"/>
</dbReference>
<proteinExistence type="inferred from homology"/>
<dbReference type="EC" id="2.4.2.31" evidence="14"/>
<keyword evidence="7" id="KW-0548">Nucleotidyltransferase</keyword>
<dbReference type="GO" id="GO:0046677">
    <property type="term" value="P:response to antibiotic"/>
    <property type="evidence" value="ECO:0007669"/>
    <property type="project" value="UniProtKB-ARBA"/>
</dbReference>
<dbReference type="InterPro" id="IPR000768">
    <property type="entry name" value="ART"/>
</dbReference>
<evidence type="ECO:0000256" key="10">
    <source>
        <dbReference type="ARBA" id="ARBA00023026"/>
    </source>
</evidence>
<evidence type="ECO:0000256" key="13">
    <source>
        <dbReference type="ARBA" id="ARBA00047597"/>
    </source>
</evidence>
<reference evidence="15" key="3">
    <citation type="submission" date="2025-09" db="UniProtKB">
        <authorList>
            <consortium name="Ensembl"/>
        </authorList>
    </citation>
    <scope>IDENTIFICATION</scope>
</reference>
<dbReference type="Pfam" id="PF01129">
    <property type="entry name" value="ART"/>
    <property type="match status" value="1"/>
</dbReference>
<evidence type="ECO:0000256" key="1">
    <source>
        <dbReference type="ARBA" id="ARBA00004613"/>
    </source>
</evidence>
<evidence type="ECO:0000256" key="9">
    <source>
        <dbReference type="ARBA" id="ARBA00022857"/>
    </source>
</evidence>
<keyword evidence="6 14" id="KW-0808">Transferase</keyword>
<dbReference type="AlphaFoldDB" id="A0A8C3UQ59"/>
<evidence type="ECO:0000256" key="8">
    <source>
        <dbReference type="ARBA" id="ARBA00022729"/>
    </source>
</evidence>
<dbReference type="GO" id="GO:0003950">
    <property type="term" value="F:NAD+ poly-ADP-ribosyltransferase activity"/>
    <property type="evidence" value="ECO:0007669"/>
    <property type="project" value="TreeGrafter"/>
</dbReference>
<dbReference type="Gene3D" id="3.90.176.10">
    <property type="entry name" value="Toxin ADP-ribosyltransferase, Chain A, domain 1"/>
    <property type="match status" value="1"/>
</dbReference>
<comment type="catalytic activity">
    <reaction evidence="13 14">
        <text>L-arginyl-[protein] + NAD(+) = N(omega)-(ADP-D-ribosyl)-L-arginyl-[protein] + nicotinamide + H(+)</text>
        <dbReference type="Rhea" id="RHEA:19149"/>
        <dbReference type="Rhea" id="RHEA-COMP:10532"/>
        <dbReference type="Rhea" id="RHEA-COMP:15087"/>
        <dbReference type="ChEBI" id="CHEBI:15378"/>
        <dbReference type="ChEBI" id="CHEBI:17154"/>
        <dbReference type="ChEBI" id="CHEBI:29965"/>
        <dbReference type="ChEBI" id="CHEBI:57540"/>
        <dbReference type="ChEBI" id="CHEBI:142554"/>
        <dbReference type="EC" id="2.4.2.31"/>
    </reaction>
</comment>
<dbReference type="Ensembl" id="ENSCUST00005017446.1">
    <property type="protein sequence ID" value="ENSCUSP00005016800.1"/>
    <property type="gene ID" value="ENSCUSG00005010788.1"/>
</dbReference>
<evidence type="ECO:0000256" key="7">
    <source>
        <dbReference type="ARBA" id="ARBA00022695"/>
    </source>
</evidence>
<evidence type="ECO:0000256" key="3">
    <source>
        <dbReference type="ARBA" id="ARBA00022525"/>
    </source>
</evidence>
<keyword evidence="12" id="KW-1015">Disulfide bond</keyword>
<keyword evidence="16" id="KW-1185">Reference proteome</keyword>
<name>A0A8C3UQ59_CATUS</name>
<evidence type="ECO:0000256" key="2">
    <source>
        <dbReference type="ARBA" id="ARBA00009558"/>
    </source>
</evidence>
<dbReference type="GO" id="GO:0044194">
    <property type="term" value="C:cytolytic granule"/>
    <property type="evidence" value="ECO:0007669"/>
    <property type="project" value="UniProtKB-ARBA"/>
</dbReference>
<sequence>MAPDHCPEGPPGGLLGLGMGLGCGGEQGGHWGTPGLGSGSVPLDMAQNSFDDQYLTCADNMTEKVPELKCTEFLQNEEFAQHWSEARDVWEKRGRLNAHLSQDEAVALMMYTMGKVHKEFNNAVHEAGYSYQQYQNNFHFKMLHFLLTRALQKLRDPNKCQNVFKGESGKKYKVKKGDEVRFGYFASTSLSRVTHIFGSTTVFKVKTCHGVYIRNFSKFHGEKEVLIPPFEKFKVIKAIKGGKKVEIHLDSIGIYSKYNCERWGQPGPMETPTGAMGTPVMTHRGQWGQGHPHSDPVPLVHRQCFGDSPLCIGCG</sequence>
<evidence type="ECO:0000256" key="11">
    <source>
        <dbReference type="ARBA" id="ARBA00023027"/>
    </source>
</evidence>
<dbReference type="GO" id="GO:0005615">
    <property type="term" value="C:extracellular space"/>
    <property type="evidence" value="ECO:0007669"/>
    <property type="project" value="UniProtKB-ARBA"/>
</dbReference>
<protein>
    <recommendedName>
        <fullName evidence="14">NAD(P)(+)--arginine ADP-ribosyltransferase</fullName>
        <ecNumber evidence="14">2.4.2.31</ecNumber>
    </recommendedName>
    <alternativeName>
        <fullName evidence="14">Mono(ADP-ribosyl)transferase</fullName>
    </alternativeName>
</protein>
<comment type="subcellular location">
    <subcellularLocation>
        <location evidence="1">Secreted</location>
    </subcellularLocation>
</comment>
<keyword evidence="11 14" id="KW-0520">NAD</keyword>
<keyword evidence="10" id="KW-0843">Virulence</keyword>
<keyword evidence="5 14" id="KW-0328">Glycosyltransferase</keyword>
<dbReference type="PROSITE" id="PS51996">
    <property type="entry name" value="TR_MART"/>
    <property type="match status" value="1"/>
</dbReference>
<dbReference type="PANTHER" id="PTHR10339:SF25">
    <property type="entry name" value="SECRETED EXOENZYME S"/>
    <property type="match status" value="1"/>
</dbReference>
<evidence type="ECO:0000256" key="4">
    <source>
        <dbReference type="ARBA" id="ARBA00022656"/>
    </source>
</evidence>
<keyword evidence="4" id="KW-0800">Toxin</keyword>
<evidence type="ECO:0000256" key="6">
    <source>
        <dbReference type="ARBA" id="ARBA00022679"/>
    </source>
</evidence>
<dbReference type="PRINTS" id="PR00970">
    <property type="entry name" value="RIBTRNSFRASE"/>
</dbReference>
<evidence type="ECO:0000256" key="14">
    <source>
        <dbReference type="RuleBase" id="RU361228"/>
    </source>
</evidence>
<dbReference type="FunFam" id="3.90.176.10:FF:000001">
    <property type="entry name" value="NAD(P)(+)--arginine ADP-ribosyltransferase"/>
    <property type="match status" value="1"/>
</dbReference>
<reference evidence="15" key="2">
    <citation type="submission" date="2025-08" db="UniProtKB">
        <authorList>
            <consortium name="Ensembl"/>
        </authorList>
    </citation>
    <scope>IDENTIFICATION</scope>
</reference>
<evidence type="ECO:0000313" key="15">
    <source>
        <dbReference type="Ensembl" id="ENSCUSP00005016800.1"/>
    </source>
</evidence>
<dbReference type="PANTHER" id="PTHR10339">
    <property type="entry name" value="ADP-RIBOSYLTRANSFERASE"/>
    <property type="match status" value="1"/>
</dbReference>
<dbReference type="PROSITE" id="PS01291">
    <property type="entry name" value="ART"/>
    <property type="match status" value="1"/>
</dbReference>